<keyword evidence="2" id="KW-0540">Nuclease</keyword>
<dbReference type="Gene3D" id="3.90.75.20">
    <property type="match status" value="1"/>
</dbReference>
<evidence type="ECO:0000313" key="2">
    <source>
        <dbReference type="EMBL" id="ORB01895.1"/>
    </source>
</evidence>
<dbReference type="AlphaFoldDB" id="A0A1E3SDP9"/>
<dbReference type="Pfam" id="PF13392">
    <property type="entry name" value="HNH_3"/>
    <property type="match status" value="1"/>
</dbReference>
<dbReference type="EMBL" id="MVHT01000046">
    <property type="protein sequence ID" value="ORB01895.1"/>
    <property type="molecule type" value="Genomic_DNA"/>
</dbReference>
<comment type="caution">
    <text evidence="2">The sequence shown here is derived from an EMBL/GenBank/DDBJ whole genome shotgun (WGS) entry which is preliminary data.</text>
</comment>
<keyword evidence="3" id="KW-1185">Reference proteome</keyword>
<dbReference type="STRING" id="28445.BHQ20_13105"/>
<reference evidence="2 3" key="1">
    <citation type="submission" date="2017-02" db="EMBL/GenBank/DDBJ databases">
        <title>The new phylogeny of genus Mycobacterium.</title>
        <authorList>
            <person name="Tortoli E."/>
            <person name="Trovato A."/>
            <person name="Cirillo D.M."/>
        </authorList>
    </citation>
    <scope>NUCLEOTIDE SEQUENCE [LARGE SCALE GENOMIC DNA]</scope>
    <source>
        <strain evidence="2 3">DSM 44049</strain>
    </source>
</reference>
<evidence type="ECO:0000259" key="1">
    <source>
        <dbReference type="Pfam" id="PF13392"/>
    </source>
</evidence>
<protein>
    <submittedName>
        <fullName evidence="2">HNH endonuclease</fullName>
    </submittedName>
</protein>
<dbReference type="RefSeq" id="WP_069419582.1">
    <property type="nucleotide sequence ID" value="NZ_CBCRZH010000076.1"/>
</dbReference>
<sequence>MSGRYDRYGERLVGDEEPEMLAWQRIRPLADQRRIPDVVVAGSGCGSLICDLCRTRLLPNNISGICAECRLVIRNRLGVKISEQWMPAFELDDHIVSDRGRVARLLALDTSHHYLRVNVNGVKRYVHQMVCEAFSGRRPPGQVARHLDDVPENCAAENLAWGTHAQNVEDRIRNARQRPCQLDRHKMKDEHNA</sequence>
<dbReference type="GO" id="GO:0004519">
    <property type="term" value="F:endonuclease activity"/>
    <property type="evidence" value="ECO:0007669"/>
    <property type="project" value="UniProtKB-KW"/>
</dbReference>
<dbReference type="InterPro" id="IPR003615">
    <property type="entry name" value="HNH_nuc"/>
</dbReference>
<organism evidence="2 3">
    <name type="scientific">Mycobacterium intermedium</name>
    <dbReference type="NCBI Taxonomy" id="28445"/>
    <lineage>
        <taxon>Bacteria</taxon>
        <taxon>Bacillati</taxon>
        <taxon>Actinomycetota</taxon>
        <taxon>Actinomycetes</taxon>
        <taxon>Mycobacteriales</taxon>
        <taxon>Mycobacteriaceae</taxon>
        <taxon>Mycobacterium</taxon>
        <taxon>Mycobacterium simiae complex</taxon>
    </lineage>
</organism>
<dbReference type="Proteomes" id="UP000192739">
    <property type="component" value="Unassembled WGS sequence"/>
</dbReference>
<feature type="domain" description="HNH nuclease" evidence="1">
    <location>
        <begin position="124"/>
        <end position="168"/>
    </location>
</feature>
<evidence type="ECO:0000313" key="3">
    <source>
        <dbReference type="Proteomes" id="UP000192739"/>
    </source>
</evidence>
<dbReference type="InterPro" id="IPR044925">
    <property type="entry name" value="His-Me_finger_sf"/>
</dbReference>
<proteinExistence type="predicted"/>
<accession>A0A1E3SDP9</accession>
<name>A0A1E3SDP9_MYCIE</name>
<keyword evidence="2" id="KW-0378">Hydrolase</keyword>
<keyword evidence="2" id="KW-0255">Endonuclease</keyword>
<dbReference type="OrthoDB" id="6631788at2"/>
<gene>
    <name evidence="2" type="ORF">BST27_17070</name>
</gene>
<dbReference type="SUPFAM" id="SSF54060">
    <property type="entry name" value="His-Me finger endonucleases"/>
    <property type="match status" value="1"/>
</dbReference>